<evidence type="ECO:0000256" key="3">
    <source>
        <dbReference type="ARBA" id="ARBA00022692"/>
    </source>
</evidence>
<dbReference type="InterPro" id="IPR002794">
    <property type="entry name" value="DUF92_TMEM19"/>
</dbReference>
<dbReference type="Pfam" id="PF01940">
    <property type="entry name" value="DUF92"/>
    <property type="match status" value="1"/>
</dbReference>
<dbReference type="EMBL" id="QVTD01000003">
    <property type="protein sequence ID" value="RFU65705.1"/>
    <property type="molecule type" value="Genomic_DNA"/>
</dbReference>
<dbReference type="PANTHER" id="PTHR13353:SF5">
    <property type="entry name" value="TRANSMEMBRANE PROTEIN 19"/>
    <property type="match status" value="1"/>
</dbReference>
<dbReference type="RefSeq" id="WP_117321877.1">
    <property type="nucleotide sequence ID" value="NZ_QVTD01000003.1"/>
</dbReference>
<evidence type="ECO:0000256" key="4">
    <source>
        <dbReference type="ARBA" id="ARBA00022989"/>
    </source>
</evidence>
<evidence type="ECO:0000256" key="2">
    <source>
        <dbReference type="ARBA" id="ARBA00009012"/>
    </source>
</evidence>
<comment type="caution">
    <text evidence="7">The sequence shown here is derived from an EMBL/GenBank/DDBJ whole genome shotgun (WGS) entry which is preliminary data.</text>
</comment>
<protein>
    <submittedName>
        <fullName evidence="7">DUF92 domain-containing protein</fullName>
    </submittedName>
</protein>
<evidence type="ECO:0000256" key="6">
    <source>
        <dbReference type="SAM" id="Phobius"/>
    </source>
</evidence>
<reference evidence="7 8" key="1">
    <citation type="submission" date="2018-08" db="EMBL/GenBank/DDBJ databases">
        <title>Bacillus chawlae sp. nov., Bacillus glennii sp. nov., and Bacillus saganii sp. nov. Isolated from the Vehicle Assembly Building at Kennedy Space Center where the Viking Spacecraft were Assembled.</title>
        <authorList>
            <person name="Seuylemezian A."/>
            <person name="Vaishampayan P."/>
        </authorList>
    </citation>
    <scope>NUCLEOTIDE SEQUENCE [LARGE SCALE GENOMIC DNA]</scope>
    <source>
        <strain evidence="7 8">V44-8</strain>
    </source>
</reference>
<keyword evidence="4 6" id="KW-1133">Transmembrane helix</keyword>
<organism evidence="7 8">
    <name type="scientific">Peribacillus glennii</name>
    <dbReference type="NCBI Taxonomy" id="2303991"/>
    <lineage>
        <taxon>Bacteria</taxon>
        <taxon>Bacillati</taxon>
        <taxon>Bacillota</taxon>
        <taxon>Bacilli</taxon>
        <taxon>Bacillales</taxon>
        <taxon>Bacillaceae</taxon>
        <taxon>Peribacillus</taxon>
    </lineage>
</organism>
<dbReference type="OrthoDB" id="9808500at2"/>
<accession>A0A372LHB8</accession>
<dbReference type="GO" id="GO:0016020">
    <property type="term" value="C:membrane"/>
    <property type="evidence" value="ECO:0007669"/>
    <property type="project" value="UniProtKB-SubCell"/>
</dbReference>
<feature type="transmembrane region" description="Helical" evidence="6">
    <location>
        <begin position="242"/>
        <end position="261"/>
    </location>
</feature>
<evidence type="ECO:0000313" key="7">
    <source>
        <dbReference type="EMBL" id="RFU65705.1"/>
    </source>
</evidence>
<keyword evidence="8" id="KW-1185">Reference proteome</keyword>
<feature type="transmembrane region" description="Helical" evidence="6">
    <location>
        <begin position="110"/>
        <end position="132"/>
    </location>
</feature>
<evidence type="ECO:0000256" key="1">
    <source>
        <dbReference type="ARBA" id="ARBA00004141"/>
    </source>
</evidence>
<feature type="transmembrane region" description="Helical" evidence="6">
    <location>
        <begin position="7"/>
        <end position="37"/>
    </location>
</feature>
<sequence length="262" mass="27781">MLSNILYIIFIVTTALAGFLVKSLTFSGAFATVFVGISVAIGFQLPGLLLLGIFFATSSLWSKFLASKKKSIEEKLEKGDARDWQQVLANGGTAAISAWIHFFHPSEASLLAFIVSIAAANSDTWASEIGVLSKRRPFYVLTLKPAERGTSGAVSLLGSAAGFVGAGLIAISAVLLFKLPWHPLLAFVAVFGFIGNLADTLLGAVVQARFRCGACGLETERTIHCGQQTLLVKGGRLITNDVINFSSITLASLLAVLLITLF</sequence>
<evidence type="ECO:0000256" key="5">
    <source>
        <dbReference type="ARBA" id="ARBA00023136"/>
    </source>
</evidence>
<feature type="transmembrane region" description="Helical" evidence="6">
    <location>
        <begin position="183"/>
        <end position="202"/>
    </location>
</feature>
<dbReference type="Proteomes" id="UP000262939">
    <property type="component" value="Unassembled WGS sequence"/>
</dbReference>
<proteinExistence type="inferred from homology"/>
<feature type="transmembrane region" description="Helical" evidence="6">
    <location>
        <begin position="43"/>
        <end position="66"/>
    </location>
</feature>
<dbReference type="PANTHER" id="PTHR13353">
    <property type="entry name" value="TRANSMEMBRANE PROTEIN 19"/>
    <property type="match status" value="1"/>
</dbReference>
<gene>
    <name evidence="7" type="ORF">D0466_07485</name>
</gene>
<comment type="similarity">
    <text evidence="2">Belongs to the TMEM19 family.</text>
</comment>
<evidence type="ECO:0000313" key="8">
    <source>
        <dbReference type="Proteomes" id="UP000262939"/>
    </source>
</evidence>
<feature type="transmembrane region" description="Helical" evidence="6">
    <location>
        <begin position="153"/>
        <end position="177"/>
    </location>
</feature>
<name>A0A372LHB8_9BACI</name>
<dbReference type="AlphaFoldDB" id="A0A372LHB8"/>
<keyword evidence="3 6" id="KW-0812">Transmembrane</keyword>
<comment type="subcellular location">
    <subcellularLocation>
        <location evidence="1">Membrane</location>
        <topology evidence="1">Multi-pass membrane protein</topology>
    </subcellularLocation>
</comment>
<keyword evidence="5 6" id="KW-0472">Membrane</keyword>